<gene>
    <name evidence="2" type="primary">zmynd12</name>
    <name evidence="2" type="synonym">CH73-261F6.1</name>
    <name evidence="2" type="synonym">zgc:92280</name>
    <name evidence="2" type="synonym">zymnd12</name>
</gene>
<organism evidence="1 2">
    <name type="scientific">Danio rerio</name>
    <name type="common">Zebrafish</name>
    <name type="synonym">Brachydanio rerio</name>
    <dbReference type="NCBI Taxonomy" id="7955"/>
    <lineage>
        <taxon>Eukaryota</taxon>
        <taxon>Metazoa</taxon>
        <taxon>Chordata</taxon>
        <taxon>Craniata</taxon>
        <taxon>Vertebrata</taxon>
        <taxon>Euteleostomi</taxon>
        <taxon>Actinopterygii</taxon>
        <taxon>Neopterygii</taxon>
        <taxon>Teleostei</taxon>
        <taxon>Ostariophysi</taxon>
        <taxon>Cypriniformes</taxon>
        <taxon>Danionidae</taxon>
        <taxon>Danioninae</taxon>
        <taxon>Danio</taxon>
    </lineage>
</organism>
<protein>
    <submittedName>
        <fullName evidence="2">Zinc finger MYND domain-containing protein 12 isoform X1</fullName>
    </submittedName>
</protein>
<keyword evidence="1" id="KW-1185">Reference proteome</keyword>
<reference evidence="2" key="1">
    <citation type="submission" date="2025-08" db="UniProtKB">
        <authorList>
            <consortium name="RefSeq"/>
        </authorList>
    </citation>
    <scope>IDENTIFICATION</scope>
    <source>
        <strain evidence="2">Tuebingen</strain>
        <tissue evidence="2">Fibroblasts and whole tissue</tissue>
    </source>
</reference>
<evidence type="ECO:0000313" key="2">
    <source>
        <dbReference type="RefSeq" id="XP_073765462.1"/>
    </source>
</evidence>
<dbReference type="RefSeq" id="XP_073765462.1">
    <property type="nucleotide sequence ID" value="XM_073909361.1"/>
</dbReference>
<proteinExistence type="predicted"/>
<sequence>MSASIYPLANPKGEKKLCEICQKPAKLQCTKCLVTFYCNLDHQQADWTSIHEKACPLLVSINTPVPSGTLSDQNHHHKETLKKQHWIMRVYGSCTVELVPAYLLLAQANIGIGSLSQAQEYLSKAEWIVMKTADCSHTVLHQLHRTLGRLHAAMGKQASALTHFANDVYYAIEMFGLDSIVTSGGYFLMADVFLKQNKPDIAHSLYTEVAGSWHTHLCKLMDGISQSATQPDECFNEVQCVEADQMLSCILEFEEQCVKPRPEQLTMLAHSLAMLWLLRDNYTKALEYGKKAEVLIQGVKEQNRLRESIHNLLQHAEKNMNETANLHTADCNTH</sequence>
<evidence type="ECO:0000313" key="1">
    <source>
        <dbReference type="Proteomes" id="UP000000437"/>
    </source>
</evidence>
<accession>A0AC58G6V4</accession>
<dbReference type="Proteomes" id="UP000000437">
    <property type="component" value="Chromosome 8"/>
</dbReference>
<name>A0AC58G6V4_DANRE</name>